<evidence type="ECO:0000313" key="2">
    <source>
        <dbReference type="EMBL" id="RDB29239.1"/>
    </source>
</evidence>
<dbReference type="Pfam" id="PF01875">
    <property type="entry name" value="Memo"/>
    <property type="match status" value="1"/>
</dbReference>
<dbReference type="Gene3D" id="3.40.830.10">
    <property type="entry name" value="LigB-like"/>
    <property type="match status" value="1"/>
</dbReference>
<gene>
    <name evidence="2" type="primary">memo1</name>
    <name evidence="2" type="ORF">Hypma_015479</name>
</gene>
<evidence type="ECO:0000256" key="1">
    <source>
        <dbReference type="ARBA" id="ARBA00006315"/>
    </source>
</evidence>
<reference evidence="2" key="1">
    <citation type="submission" date="2018-04" db="EMBL/GenBank/DDBJ databases">
        <title>Whole genome sequencing of Hypsizygus marmoreus.</title>
        <authorList>
            <person name="Choi I.-G."/>
            <person name="Min B."/>
            <person name="Kim J.-G."/>
            <person name="Kim S."/>
            <person name="Oh Y.-L."/>
            <person name="Kong W.-S."/>
            <person name="Park H."/>
            <person name="Jeong J."/>
            <person name="Song E.-S."/>
        </authorList>
    </citation>
    <scope>NUCLEOTIDE SEQUENCE [LARGE SCALE GENOMIC DNA]</scope>
    <source>
        <strain evidence="2">51987-8</strain>
    </source>
</reference>
<comment type="caution">
    <text evidence="2">The sequence shown here is derived from an EMBL/GenBank/DDBJ whole genome shotgun (WGS) entry which is preliminary data.</text>
</comment>
<dbReference type="PANTHER" id="PTHR11060:SF0">
    <property type="entry name" value="PROTEIN MEMO1"/>
    <property type="match status" value="1"/>
</dbReference>
<sequence>MASRTRNTRDLRSASHAGDWYTREGQLLGAELSGWLKKAQPANETYPIKGCKAIIAPHAGYAYSGPAAAWAYKSIDITGIKRVFILGPSHHFYLAGCALSSCKEYDTPIGRLPLDLETVEELRSTGHFDSLSIETDEAEHSLEMHLPYVRKVFEGQDIVIVPIVVGAISQQSEANFGNILAPYLAREDTFCVVSSDFCHWGTRFSYTYYYPDAAPGNTPAFNLSRNVAPNPTHTIHESITRLDHEAMELLTIPPSTAANAHVLFTKYLAKTKNTICGRHPIGVLFGAMAALEKEKCIHPTVKWVRYEQSSACTTVRDSSVSYASAWIRF</sequence>
<organism evidence="2 3">
    <name type="scientific">Hypsizygus marmoreus</name>
    <name type="common">White beech mushroom</name>
    <name type="synonym">Agaricus marmoreus</name>
    <dbReference type="NCBI Taxonomy" id="39966"/>
    <lineage>
        <taxon>Eukaryota</taxon>
        <taxon>Fungi</taxon>
        <taxon>Dikarya</taxon>
        <taxon>Basidiomycota</taxon>
        <taxon>Agaricomycotina</taxon>
        <taxon>Agaricomycetes</taxon>
        <taxon>Agaricomycetidae</taxon>
        <taxon>Agaricales</taxon>
        <taxon>Tricholomatineae</taxon>
        <taxon>Lyophyllaceae</taxon>
        <taxon>Hypsizygus</taxon>
    </lineage>
</organism>
<dbReference type="OrthoDB" id="417112at2759"/>
<accession>A0A369K3M9</accession>
<dbReference type="AlphaFoldDB" id="A0A369K3M9"/>
<dbReference type="FunCoup" id="A0A369K3M9">
    <property type="interactions" value="241"/>
</dbReference>
<dbReference type="STRING" id="39966.A0A369K3M9"/>
<name>A0A369K3M9_HYPMA</name>
<dbReference type="PANTHER" id="PTHR11060">
    <property type="entry name" value="PROTEIN MEMO1"/>
    <property type="match status" value="1"/>
</dbReference>
<dbReference type="CDD" id="cd07361">
    <property type="entry name" value="MEMO_like"/>
    <property type="match status" value="1"/>
</dbReference>
<protein>
    <submittedName>
        <fullName evidence="2">Protein MEMO1</fullName>
    </submittedName>
</protein>
<evidence type="ECO:0000313" key="3">
    <source>
        <dbReference type="Proteomes" id="UP000076154"/>
    </source>
</evidence>
<keyword evidence="3" id="KW-1185">Reference proteome</keyword>
<dbReference type="EMBL" id="LUEZ02000010">
    <property type="protein sequence ID" value="RDB29239.1"/>
    <property type="molecule type" value="Genomic_DNA"/>
</dbReference>
<dbReference type="HAMAP" id="MF_00055">
    <property type="entry name" value="MEMO1"/>
    <property type="match status" value="1"/>
</dbReference>
<dbReference type="Proteomes" id="UP000076154">
    <property type="component" value="Unassembled WGS sequence"/>
</dbReference>
<dbReference type="InParanoid" id="A0A369K3M9"/>
<comment type="similarity">
    <text evidence="1">Belongs to the MEMO1 family.</text>
</comment>
<dbReference type="NCBIfam" id="TIGR04336">
    <property type="entry name" value="AmmeMemoSam_B"/>
    <property type="match status" value="1"/>
</dbReference>
<proteinExistence type="inferred from homology"/>
<dbReference type="InterPro" id="IPR002737">
    <property type="entry name" value="MEMO1_fam"/>
</dbReference>